<organism evidence="1 2">
    <name type="scientific">Brumimicrobium salinarum</name>
    <dbReference type="NCBI Taxonomy" id="2058658"/>
    <lineage>
        <taxon>Bacteria</taxon>
        <taxon>Pseudomonadati</taxon>
        <taxon>Bacteroidota</taxon>
        <taxon>Flavobacteriia</taxon>
        <taxon>Flavobacteriales</taxon>
        <taxon>Crocinitomicaceae</taxon>
        <taxon>Brumimicrobium</taxon>
    </lineage>
</organism>
<name>A0A2I0R315_9FLAO</name>
<dbReference type="OrthoDB" id="4552311at2"/>
<dbReference type="RefSeq" id="WP_101334337.1">
    <property type="nucleotide sequence ID" value="NZ_PJNI01000007.1"/>
</dbReference>
<dbReference type="EMBL" id="PJNI01000007">
    <property type="protein sequence ID" value="PKR80955.1"/>
    <property type="molecule type" value="Genomic_DNA"/>
</dbReference>
<dbReference type="AlphaFoldDB" id="A0A2I0R315"/>
<gene>
    <name evidence="1" type="ORF">CW751_07250</name>
</gene>
<keyword evidence="2" id="KW-1185">Reference proteome</keyword>
<comment type="caution">
    <text evidence="1">The sequence shown here is derived from an EMBL/GenBank/DDBJ whole genome shotgun (WGS) entry which is preliminary data.</text>
</comment>
<protein>
    <submittedName>
        <fullName evidence="1">Uncharacterized protein</fullName>
    </submittedName>
</protein>
<evidence type="ECO:0000313" key="2">
    <source>
        <dbReference type="Proteomes" id="UP000236654"/>
    </source>
</evidence>
<dbReference type="Proteomes" id="UP000236654">
    <property type="component" value="Unassembled WGS sequence"/>
</dbReference>
<sequence>MKVKELKTIIKEYNHPQIIGMYYNLSEVFINYVAKPNQIFEIRFKNIAGFRCLDEGDLTSYWGNKDLTGKWLVEITEGGWQDSEYVNGNCIVSKQDSEIREFLIMSENDCISILSTDAPEIAKTLHNNT</sequence>
<proteinExistence type="predicted"/>
<evidence type="ECO:0000313" key="1">
    <source>
        <dbReference type="EMBL" id="PKR80955.1"/>
    </source>
</evidence>
<reference evidence="1 2" key="1">
    <citation type="submission" date="2017-12" db="EMBL/GenBank/DDBJ databases">
        <title>The draft genome sequence of Brumimicrobium saltpan LHR20.</title>
        <authorList>
            <person name="Do Z.-J."/>
            <person name="Luo H.-R."/>
        </authorList>
    </citation>
    <scope>NUCLEOTIDE SEQUENCE [LARGE SCALE GENOMIC DNA]</scope>
    <source>
        <strain evidence="1 2">LHR20</strain>
    </source>
</reference>
<accession>A0A2I0R315</accession>